<dbReference type="EMBL" id="MU006091">
    <property type="protein sequence ID" value="KAF2841272.1"/>
    <property type="molecule type" value="Genomic_DNA"/>
</dbReference>
<feature type="compositionally biased region" description="Polar residues" evidence="1">
    <location>
        <begin position="119"/>
        <end position="133"/>
    </location>
</feature>
<accession>A0A9P4VTU0</accession>
<feature type="compositionally biased region" description="Polar residues" evidence="1">
    <location>
        <begin position="47"/>
        <end position="63"/>
    </location>
</feature>
<sequence length="512" mass="57014">MAGFTVGSYDGQGPDSSQSSRQEECGLNAHPGKEAAVDTSVQDDESTCTQIVTGDRGNNSEQDGNLEGKEVEEKHKCGLVGAYSKSYPLPRQRNFTKHPKVLFPSNLDDYHRQEKLQACHTSTEWQNSQVNSEHNPERGQDRVDAAQSLDNGQFAPLPWLTDGRWVVYGQYGASVQDYYTENHFRPNEAIMIYRTDELGSSNGSTPEAMYNPATHLDKELPDNDATDCQETLSSENSKIKQTSNQPNHDPFQATGDVEPRCVISYPELSPSGDATTSSQASGSANHRVPSQASPSYNNQLPRFQVDPGLLADVRSPIETIPRDYWKVPVCVTLAIVEEMDELLRSNDSGTRQRTELAQSPPPQSRVRTSPIATRQRIFNSPLPFEPERLHSRVGFHPVAPNLTSIGEAFNIPTMQHRYMLVRAFADNDPKRIEVIRVFLPATLKQIKEQVIVHFAWSPRARNMTLSGDGVELRISWNPDTFTVLNEQNVGDVMELLSQAEKDAFLAVNFLGG</sequence>
<name>A0A9P4VTU0_9PEZI</name>
<evidence type="ECO:0000313" key="3">
    <source>
        <dbReference type="Proteomes" id="UP000799429"/>
    </source>
</evidence>
<reference evidence="2" key="1">
    <citation type="journal article" date="2020" name="Stud. Mycol.">
        <title>101 Dothideomycetes genomes: a test case for predicting lifestyles and emergence of pathogens.</title>
        <authorList>
            <person name="Haridas S."/>
            <person name="Albert R."/>
            <person name="Binder M."/>
            <person name="Bloem J."/>
            <person name="Labutti K."/>
            <person name="Salamov A."/>
            <person name="Andreopoulos B."/>
            <person name="Baker S."/>
            <person name="Barry K."/>
            <person name="Bills G."/>
            <person name="Bluhm B."/>
            <person name="Cannon C."/>
            <person name="Castanera R."/>
            <person name="Culley D."/>
            <person name="Daum C."/>
            <person name="Ezra D."/>
            <person name="Gonzalez J."/>
            <person name="Henrissat B."/>
            <person name="Kuo A."/>
            <person name="Liang C."/>
            <person name="Lipzen A."/>
            <person name="Lutzoni F."/>
            <person name="Magnuson J."/>
            <person name="Mondo S."/>
            <person name="Nolan M."/>
            <person name="Ohm R."/>
            <person name="Pangilinan J."/>
            <person name="Park H.-J."/>
            <person name="Ramirez L."/>
            <person name="Alfaro M."/>
            <person name="Sun H."/>
            <person name="Tritt A."/>
            <person name="Yoshinaga Y."/>
            <person name="Zwiers L.-H."/>
            <person name="Turgeon B."/>
            <person name="Goodwin S."/>
            <person name="Spatafora J."/>
            <person name="Crous P."/>
            <person name="Grigoriev I."/>
        </authorList>
    </citation>
    <scope>NUCLEOTIDE SEQUENCE</scope>
    <source>
        <strain evidence="2">CBS 101060</strain>
    </source>
</reference>
<feature type="compositionally biased region" description="Polar residues" evidence="1">
    <location>
        <begin position="228"/>
        <end position="247"/>
    </location>
</feature>
<feature type="compositionally biased region" description="Polar residues" evidence="1">
    <location>
        <begin position="345"/>
        <end position="357"/>
    </location>
</feature>
<dbReference type="AlphaFoldDB" id="A0A9P4VTU0"/>
<feature type="region of interest" description="Disordered" evidence="1">
    <location>
        <begin position="214"/>
        <end position="300"/>
    </location>
</feature>
<organism evidence="2 3">
    <name type="scientific">Patellaria atrata CBS 101060</name>
    <dbReference type="NCBI Taxonomy" id="1346257"/>
    <lineage>
        <taxon>Eukaryota</taxon>
        <taxon>Fungi</taxon>
        <taxon>Dikarya</taxon>
        <taxon>Ascomycota</taxon>
        <taxon>Pezizomycotina</taxon>
        <taxon>Dothideomycetes</taxon>
        <taxon>Dothideomycetes incertae sedis</taxon>
        <taxon>Patellariales</taxon>
        <taxon>Patellariaceae</taxon>
        <taxon>Patellaria</taxon>
    </lineage>
</organism>
<proteinExistence type="predicted"/>
<feature type="region of interest" description="Disordered" evidence="1">
    <location>
        <begin position="345"/>
        <end position="368"/>
    </location>
</feature>
<evidence type="ECO:0000313" key="2">
    <source>
        <dbReference type="EMBL" id="KAF2841272.1"/>
    </source>
</evidence>
<comment type="caution">
    <text evidence="2">The sequence shown here is derived from an EMBL/GenBank/DDBJ whole genome shotgun (WGS) entry which is preliminary data.</text>
</comment>
<feature type="compositionally biased region" description="Polar residues" evidence="1">
    <location>
        <begin position="272"/>
        <end position="300"/>
    </location>
</feature>
<dbReference type="Proteomes" id="UP000799429">
    <property type="component" value="Unassembled WGS sequence"/>
</dbReference>
<feature type="region of interest" description="Disordered" evidence="1">
    <location>
        <begin position="119"/>
        <end position="141"/>
    </location>
</feature>
<evidence type="ECO:0000256" key="1">
    <source>
        <dbReference type="SAM" id="MobiDB-lite"/>
    </source>
</evidence>
<gene>
    <name evidence="2" type="ORF">M501DRAFT_534803</name>
</gene>
<feature type="region of interest" description="Disordered" evidence="1">
    <location>
        <begin position="1"/>
        <end position="71"/>
    </location>
</feature>
<keyword evidence="3" id="KW-1185">Reference proteome</keyword>
<protein>
    <submittedName>
        <fullName evidence="2">Uncharacterized protein</fullName>
    </submittedName>
</protein>